<dbReference type="Proteomes" id="UP001500908">
    <property type="component" value="Unassembled WGS sequence"/>
</dbReference>
<dbReference type="PANTHER" id="PTHR32309">
    <property type="entry name" value="TYROSINE-PROTEIN KINASE"/>
    <property type="match status" value="1"/>
</dbReference>
<keyword evidence="11" id="KW-1185">Reference proteome</keyword>
<keyword evidence="4 8" id="KW-0812">Transmembrane</keyword>
<evidence type="ECO:0000256" key="6">
    <source>
        <dbReference type="ARBA" id="ARBA00023136"/>
    </source>
</evidence>
<feature type="domain" description="Polysaccharide chain length determinant N-terminal" evidence="9">
    <location>
        <begin position="14"/>
        <end position="95"/>
    </location>
</feature>
<evidence type="ECO:0000256" key="3">
    <source>
        <dbReference type="ARBA" id="ARBA00022475"/>
    </source>
</evidence>
<reference evidence="11" key="1">
    <citation type="journal article" date="2019" name="Int. J. Syst. Evol. Microbiol.">
        <title>The Global Catalogue of Microorganisms (GCM) 10K type strain sequencing project: providing services to taxonomists for standard genome sequencing and annotation.</title>
        <authorList>
            <consortium name="The Broad Institute Genomics Platform"/>
            <consortium name="The Broad Institute Genome Sequencing Center for Infectious Disease"/>
            <person name="Wu L."/>
            <person name="Ma J."/>
        </authorList>
    </citation>
    <scope>NUCLEOTIDE SEQUENCE [LARGE SCALE GENOMIC DNA]</scope>
    <source>
        <strain evidence="11">JCM 17137</strain>
    </source>
</reference>
<comment type="similarity">
    <text evidence="2">Belongs to the CpsC/CapA family.</text>
</comment>
<feature type="transmembrane region" description="Helical" evidence="8">
    <location>
        <begin position="21"/>
        <end position="42"/>
    </location>
</feature>
<dbReference type="RefSeq" id="WP_344970615.1">
    <property type="nucleotide sequence ID" value="NZ_BAABDD010000008.1"/>
</dbReference>
<comment type="subcellular location">
    <subcellularLocation>
        <location evidence="1">Cell membrane</location>
        <topology evidence="1">Multi-pass membrane protein</topology>
    </subcellularLocation>
</comment>
<evidence type="ECO:0000259" key="9">
    <source>
        <dbReference type="Pfam" id="PF02706"/>
    </source>
</evidence>
<proteinExistence type="inferred from homology"/>
<evidence type="ECO:0000256" key="2">
    <source>
        <dbReference type="ARBA" id="ARBA00006683"/>
    </source>
</evidence>
<organism evidence="10 11">
    <name type="scientific">Salinactinospora qingdaonensis</name>
    <dbReference type="NCBI Taxonomy" id="702744"/>
    <lineage>
        <taxon>Bacteria</taxon>
        <taxon>Bacillati</taxon>
        <taxon>Actinomycetota</taxon>
        <taxon>Actinomycetes</taxon>
        <taxon>Streptosporangiales</taxon>
        <taxon>Nocardiopsidaceae</taxon>
        <taxon>Salinactinospora</taxon>
    </lineage>
</organism>
<keyword evidence="3" id="KW-1003">Cell membrane</keyword>
<dbReference type="InterPro" id="IPR003856">
    <property type="entry name" value="LPS_length_determ_N"/>
</dbReference>
<evidence type="ECO:0000256" key="8">
    <source>
        <dbReference type="SAM" id="Phobius"/>
    </source>
</evidence>
<evidence type="ECO:0000256" key="4">
    <source>
        <dbReference type="ARBA" id="ARBA00022692"/>
    </source>
</evidence>
<protein>
    <recommendedName>
        <fullName evidence="9">Polysaccharide chain length determinant N-terminal domain-containing protein</fullName>
    </recommendedName>
</protein>
<feature type="region of interest" description="Disordered" evidence="7">
    <location>
        <begin position="260"/>
        <end position="312"/>
    </location>
</feature>
<accession>A0ABP7FLE1</accession>
<comment type="caution">
    <text evidence="10">The sequence shown here is derived from an EMBL/GenBank/DDBJ whole genome shotgun (WGS) entry which is preliminary data.</text>
</comment>
<dbReference type="EMBL" id="BAABDD010000008">
    <property type="protein sequence ID" value="GAA3742316.1"/>
    <property type="molecule type" value="Genomic_DNA"/>
</dbReference>
<dbReference type="PANTHER" id="PTHR32309:SF31">
    <property type="entry name" value="CAPSULAR EXOPOLYSACCHARIDE FAMILY"/>
    <property type="match status" value="1"/>
</dbReference>
<sequence>MDATASGPELADYVALARRHWWRIAAGALGGGMAAAIVLLVLPPTYTATAAVQVRPTGAAELTGELSGRTNGGVNLDTEAQVVRSNQVAEPAVSALATGEDLDEVRERLTITVPPNSSVLRIGYSAASAEEARDGATAFAEAYLSHRKDTVTGYLDTRLQALRSELDGQREALTELAETAATETGAVKTSATTRITATRDEISSLNSQISELSTVRASLDPGQVITAATAPESPSSPVPALWLSSGTLLGLATGVLTAHLAERSGPRPPRSSRGRHAGRAALSPAAAPAAEEPGAAEDATATHTGADLATQR</sequence>
<keyword evidence="5 8" id="KW-1133">Transmembrane helix</keyword>
<evidence type="ECO:0000313" key="11">
    <source>
        <dbReference type="Proteomes" id="UP001500908"/>
    </source>
</evidence>
<name>A0ABP7FLE1_9ACTN</name>
<evidence type="ECO:0000256" key="1">
    <source>
        <dbReference type="ARBA" id="ARBA00004651"/>
    </source>
</evidence>
<evidence type="ECO:0000256" key="7">
    <source>
        <dbReference type="SAM" id="MobiDB-lite"/>
    </source>
</evidence>
<evidence type="ECO:0000256" key="5">
    <source>
        <dbReference type="ARBA" id="ARBA00022989"/>
    </source>
</evidence>
<feature type="compositionally biased region" description="Low complexity" evidence="7">
    <location>
        <begin position="279"/>
        <end position="301"/>
    </location>
</feature>
<dbReference type="Pfam" id="PF02706">
    <property type="entry name" value="Wzz"/>
    <property type="match status" value="1"/>
</dbReference>
<evidence type="ECO:0000313" key="10">
    <source>
        <dbReference type="EMBL" id="GAA3742316.1"/>
    </source>
</evidence>
<keyword evidence="6 8" id="KW-0472">Membrane</keyword>
<dbReference type="InterPro" id="IPR050445">
    <property type="entry name" value="Bact_polysacc_biosynth/exp"/>
</dbReference>
<gene>
    <name evidence="10" type="ORF">GCM10022402_22510</name>
</gene>